<evidence type="ECO:0008006" key="7">
    <source>
        <dbReference type="Google" id="ProtNLM"/>
    </source>
</evidence>
<dbReference type="EMBL" id="JAAKFY010000014">
    <property type="protein sequence ID" value="KAF3846117.1"/>
    <property type="molecule type" value="Genomic_DNA"/>
</dbReference>
<feature type="domain" description="MACPF" evidence="4">
    <location>
        <begin position="613"/>
        <end position="956"/>
    </location>
</feature>
<dbReference type="InterPro" id="IPR020864">
    <property type="entry name" value="MACPF"/>
</dbReference>
<dbReference type="GO" id="GO:0140911">
    <property type="term" value="F:pore-forming activity"/>
    <property type="evidence" value="ECO:0007669"/>
    <property type="project" value="InterPro"/>
</dbReference>
<reference evidence="5 6" key="1">
    <citation type="submission" date="2020-03" db="EMBL/GenBank/DDBJ databases">
        <title>Dissostichus mawsoni Genome sequencing and assembly.</title>
        <authorList>
            <person name="Park H."/>
        </authorList>
    </citation>
    <scope>NUCLEOTIDE SEQUENCE [LARGE SCALE GENOMIC DNA]</scope>
    <source>
        <strain evidence="5">DM0001</strain>
        <tissue evidence="5">Muscle</tissue>
    </source>
</reference>
<evidence type="ECO:0000256" key="2">
    <source>
        <dbReference type="SAM" id="SignalP"/>
    </source>
</evidence>
<feature type="chain" id="PRO_5029568481" description="Perforin" evidence="2">
    <location>
        <begin position="23"/>
        <end position="1173"/>
    </location>
</feature>
<organism evidence="5 6">
    <name type="scientific">Dissostichus mawsoni</name>
    <name type="common">Antarctic cod</name>
    <dbReference type="NCBI Taxonomy" id="36200"/>
    <lineage>
        <taxon>Eukaryota</taxon>
        <taxon>Metazoa</taxon>
        <taxon>Chordata</taxon>
        <taxon>Craniata</taxon>
        <taxon>Vertebrata</taxon>
        <taxon>Euteleostomi</taxon>
        <taxon>Actinopterygii</taxon>
        <taxon>Neopterygii</taxon>
        <taxon>Teleostei</taxon>
        <taxon>Neoteleostei</taxon>
        <taxon>Acanthomorphata</taxon>
        <taxon>Eupercaria</taxon>
        <taxon>Perciformes</taxon>
        <taxon>Notothenioidei</taxon>
        <taxon>Nototheniidae</taxon>
        <taxon>Dissostichus</taxon>
    </lineage>
</organism>
<evidence type="ECO:0000313" key="6">
    <source>
        <dbReference type="Proteomes" id="UP000518266"/>
    </source>
</evidence>
<dbReference type="InterPro" id="IPR000008">
    <property type="entry name" value="C2_dom"/>
</dbReference>
<dbReference type="Pfam" id="PF01823">
    <property type="entry name" value="MACPF"/>
    <property type="match status" value="2"/>
</dbReference>
<dbReference type="PANTHER" id="PTHR46096:SF3">
    <property type="entry name" value="PERFORIN-1"/>
    <property type="match status" value="1"/>
</dbReference>
<keyword evidence="1 2" id="KW-0732">Signal</keyword>
<sequence>MFLLNICIYASLMLSLPQCTYQSCTEGTPRQCLAAEFAPGTNLAGEGFDITNMERKGAFVLDMNQWKRKDKTCTLCSNPYLENKKQKLPLSVLDWIAKQSCSMKVSSTLHRSSESLVSSSSSSLENNWKVNLDVDVGDKSGSLMLAGTNSKLAEYSMGKTKNDKFSFTSQSMSCEYYSYRVSSTPKLHREFKKAVKQLPKVYSRENKQPFYKLIETFGTHYVTKVKLGGSVQSVTSIRQCLASLQGLSVEEVQMCLEAEASASIKVITIKTESKHCQKDIEKTESKSSFYGHFNDRFTEIKGGHTTEPDLLFSADKNPSAYKEWLKSLPHNPDIVSNSLSPLHELLPTNTSLRKNLRLAISHYILEKALWKNCSERCQAGIKSDQRDSCVCQCHNELAVNQDCCPTRKGMARVIITVERGAGLWGDHITATDGYVKVFFNGQMMRRTHVINNNNYPHWATVIDLGTRDVSSGHRVRFEVWDQENKWDDDLLGKCEKALSAGVKQDLCNMQHGQLFYKLDVKCAPSLSGALCKDYKASPMIQSLKELYVSRHAHPVPKAILLEMGVFVDEPSPLSNQSLTAKTQRNMFLLNICIYASLMLSLPQCTYQSCTEGTPRQCLDAEFAPGTNLAGEGFDITNMERKGAFVLDMNQWKRKDKTCTLCSNPYLENKKQKLPLSVLDWIAKQSCSMKVSSTLHRSSESLVSSSSSSVENNWKTNLDVDVGDKSGSLMLAGTNSKLAEYSMGKTKNDKFSFTSQSMSCEYYSYRVSSAPKLHKEFRKAVNQLPKVYSPQFKQRFNKLIETFGTHYVTKVKLGGSVQSVTSIRQCQASLQGVSVEDVQMCLEAEASASIKGKTLKTEAKHCQQDADKMESKSSFSGLFNDRFTEIKGGHTTEPDLLFSADKDPSAYKEWLKSLPHNPDIVSNSLSPLHELLPINTPLRKNLRLAISHYILEKALWKNCSERCQAGIKSDQRDSCVCQCHNELAVNQDCCPTRKGMARVIITVERGAGLWGDHSTATDGYVKVFFNGQMMRRTHVINNNNYPHWATVIDLGTRDVSSGHRVRFEVWDEDNKWDDDLLGQCEKALSAGVKQDLCNMQHGQLFYKLDVKCAPSLSGALCKDYKASPMSQSLKELYVSRHAHPVPKAILLEMGVFVDEPSPLSNQSLTAKTQKFDVK</sequence>
<evidence type="ECO:0000313" key="5">
    <source>
        <dbReference type="EMBL" id="KAF3846117.1"/>
    </source>
</evidence>
<dbReference type="OrthoDB" id="1366754at2759"/>
<dbReference type="Gene3D" id="2.60.40.150">
    <property type="entry name" value="C2 domain"/>
    <property type="match status" value="2"/>
</dbReference>
<feature type="signal peptide" evidence="2">
    <location>
        <begin position="1"/>
        <end position="22"/>
    </location>
</feature>
<evidence type="ECO:0000259" key="4">
    <source>
        <dbReference type="PROSITE" id="PS51412"/>
    </source>
</evidence>
<dbReference type="SUPFAM" id="SSF49562">
    <property type="entry name" value="C2 domain (Calcium/lipid-binding domain, CaLB)"/>
    <property type="match status" value="2"/>
</dbReference>
<dbReference type="SMART" id="SM00239">
    <property type="entry name" value="C2"/>
    <property type="match status" value="2"/>
</dbReference>
<feature type="domain" description="C2" evidence="3">
    <location>
        <begin position="393"/>
        <end position="516"/>
    </location>
</feature>
<evidence type="ECO:0000256" key="1">
    <source>
        <dbReference type="ARBA" id="ARBA00022729"/>
    </source>
</evidence>
<protein>
    <recommendedName>
        <fullName evidence="7">Perforin</fullName>
    </recommendedName>
</protein>
<dbReference type="AlphaFoldDB" id="A0A7J5YC29"/>
<dbReference type="PANTHER" id="PTHR46096">
    <property type="entry name" value="PERFORIN-1"/>
    <property type="match status" value="1"/>
</dbReference>
<evidence type="ECO:0000259" key="3">
    <source>
        <dbReference type="PROSITE" id="PS50004"/>
    </source>
</evidence>
<feature type="domain" description="C2" evidence="3">
    <location>
        <begin position="978"/>
        <end position="1101"/>
    </location>
</feature>
<dbReference type="Proteomes" id="UP000518266">
    <property type="component" value="Unassembled WGS sequence"/>
</dbReference>
<accession>A0A7J5YC29</accession>
<dbReference type="GO" id="GO:0001913">
    <property type="term" value="P:T cell mediated cytotoxicity"/>
    <property type="evidence" value="ECO:0007669"/>
    <property type="project" value="TreeGrafter"/>
</dbReference>
<comment type="caution">
    <text evidence="5">The sequence shown here is derived from an EMBL/GenBank/DDBJ whole genome shotgun (WGS) entry which is preliminary data.</text>
</comment>
<dbReference type="InterPro" id="IPR052784">
    <property type="entry name" value="Perforin-1_pore-forming"/>
</dbReference>
<keyword evidence="6" id="KW-1185">Reference proteome</keyword>
<dbReference type="GO" id="GO:0001771">
    <property type="term" value="P:immunological synapse formation"/>
    <property type="evidence" value="ECO:0007669"/>
    <property type="project" value="TreeGrafter"/>
</dbReference>
<dbReference type="GO" id="GO:0051607">
    <property type="term" value="P:defense response to virus"/>
    <property type="evidence" value="ECO:0007669"/>
    <property type="project" value="TreeGrafter"/>
</dbReference>
<dbReference type="InterPro" id="IPR035892">
    <property type="entry name" value="C2_domain_sf"/>
</dbReference>
<dbReference type="PROSITE" id="PS51412">
    <property type="entry name" value="MACPF_2"/>
    <property type="match status" value="2"/>
</dbReference>
<dbReference type="GO" id="GO:0022829">
    <property type="term" value="F:wide pore channel activity"/>
    <property type="evidence" value="ECO:0007669"/>
    <property type="project" value="TreeGrafter"/>
</dbReference>
<dbReference type="SMART" id="SM00457">
    <property type="entry name" value="MACPF"/>
    <property type="match status" value="2"/>
</dbReference>
<dbReference type="InterPro" id="IPR037300">
    <property type="entry name" value="Perforin-1_C2"/>
</dbReference>
<dbReference type="GO" id="GO:0005579">
    <property type="term" value="C:membrane attack complex"/>
    <property type="evidence" value="ECO:0007669"/>
    <property type="project" value="InterPro"/>
</dbReference>
<dbReference type="PROSITE" id="PS50004">
    <property type="entry name" value="C2"/>
    <property type="match status" value="2"/>
</dbReference>
<dbReference type="Pfam" id="PF00168">
    <property type="entry name" value="C2"/>
    <property type="match status" value="2"/>
</dbReference>
<dbReference type="GO" id="GO:0005509">
    <property type="term" value="F:calcium ion binding"/>
    <property type="evidence" value="ECO:0007669"/>
    <property type="project" value="InterPro"/>
</dbReference>
<proteinExistence type="predicted"/>
<dbReference type="PRINTS" id="PR00764">
    <property type="entry name" value="COMPLEMENTC9"/>
</dbReference>
<name>A0A7J5YC29_DISMA</name>
<gene>
    <name evidence="5" type="ORF">F7725_003195</name>
</gene>
<dbReference type="InterPro" id="IPR001862">
    <property type="entry name" value="MAC_perforin"/>
</dbReference>
<feature type="domain" description="MACPF" evidence="4">
    <location>
        <begin position="28"/>
        <end position="371"/>
    </location>
</feature>
<dbReference type="CDD" id="cd04032">
    <property type="entry name" value="C2_Perforin"/>
    <property type="match status" value="2"/>
</dbReference>